<dbReference type="Proteomes" id="UP000001075">
    <property type="component" value="Unassembled WGS sequence"/>
</dbReference>
<evidence type="ECO:0000313" key="3">
    <source>
        <dbReference type="Proteomes" id="UP000001075"/>
    </source>
</evidence>
<reference evidence="3" key="1">
    <citation type="journal article" date="2011" name="Nat. Biotechnol.">
        <title>The genomic sequence of the Chinese hamster ovary (CHO)-K1 cell line.</title>
        <authorList>
            <person name="Xu X."/>
            <person name="Nagarajan H."/>
            <person name="Lewis N.E."/>
            <person name="Pan S."/>
            <person name="Cai Z."/>
            <person name="Liu X."/>
            <person name="Chen W."/>
            <person name="Xie M."/>
            <person name="Wang W."/>
            <person name="Hammond S."/>
            <person name="Andersen M.R."/>
            <person name="Neff N."/>
            <person name="Passarelli B."/>
            <person name="Koh W."/>
            <person name="Fan H.C."/>
            <person name="Wang J."/>
            <person name="Gui Y."/>
            <person name="Lee K.H."/>
            <person name="Betenbaugh M.J."/>
            <person name="Quake S.R."/>
            <person name="Famili I."/>
            <person name="Palsson B.O."/>
            <person name="Wang J."/>
        </authorList>
    </citation>
    <scope>NUCLEOTIDE SEQUENCE [LARGE SCALE GENOMIC DNA]</scope>
    <source>
        <strain evidence="3">CHO K1 cell line</strain>
    </source>
</reference>
<dbReference type="EMBL" id="JH000651">
    <property type="protein sequence ID" value="EGW05593.1"/>
    <property type="molecule type" value="Genomic_DNA"/>
</dbReference>
<accession>G3HS65</accession>
<gene>
    <name evidence="2" type="ORF">I79_013691</name>
</gene>
<feature type="chain" id="PRO_5003444831" evidence="1">
    <location>
        <begin position="26"/>
        <end position="54"/>
    </location>
</feature>
<dbReference type="AlphaFoldDB" id="G3HS65"/>
<keyword evidence="1" id="KW-0732">Signal</keyword>
<organism evidence="2 3">
    <name type="scientific">Cricetulus griseus</name>
    <name type="common">Chinese hamster</name>
    <name type="synonym">Cricetulus barabensis griseus</name>
    <dbReference type="NCBI Taxonomy" id="10029"/>
    <lineage>
        <taxon>Eukaryota</taxon>
        <taxon>Metazoa</taxon>
        <taxon>Chordata</taxon>
        <taxon>Craniata</taxon>
        <taxon>Vertebrata</taxon>
        <taxon>Euteleostomi</taxon>
        <taxon>Mammalia</taxon>
        <taxon>Eutheria</taxon>
        <taxon>Euarchontoglires</taxon>
        <taxon>Glires</taxon>
        <taxon>Rodentia</taxon>
        <taxon>Myomorpha</taxon>
        <taxon>Muroidea</taxon>
        <taxon>Cricetidae</taxon>
        <taxon>Cricetinae</taxon>
        <taxon>Cricetulus</taxon>
    </lineage>
</organism>
<dbReference type="InParanoid" id="G3HS65"/>
<name>G3HS65_CRIGR</name>
<evidence type="ECO:0000313" key="2">
    <source>
        <dbReference type="EMBL" id="EGW05593.1"/>
    </source>
</evidence>
<feature type="signal peptide" evidence="1">
    <location>
        <begin position="1"/>
        <end position="25"/>
    </location>
</feature>
<protein>
    <submittedName>
        <fullName evidence="2">Uncharacterized protein</fullName>
    </submittedName>
</protein>
<evidence type="ECO:0000256" key="1">
    <source>
        <dbReference type="SAM" id="SignalP"/>
    </source>
</evidence>
<proteinExistence type="predicted"/>
<sequence length="54" mass="5905">MKPLSLVFPLSSLCLFVFVFQGSVSLCSLCCAEIRSVDQADSEIRLPLLPGCRD</sequence>